<dbReference type="EMBL" id="JACAGB010000009">
    <property type="protein sequence ID" value="KAF6343090.1"/>
    <property type="molecule type" value="Genomic_DNA"/>
</dbReference>
<reference evidence="1 2" key="1">
    <citation type="journal article" date="2020" name="Nature">
        <title>Six reference-quality genomes reveal evolution of bat adaptations.</title>
        <authorList>
            <person name="Jebb D."/>
            <person name="Huang Z."/>
            <person name="Pippel M."/>
            <person name="Hughes G.M."/>
            <person name="Lavrichenko K."/>
            <person name="Devanna P."/>
            <person name="Winkler S."/>
            <person name="Jermiin L.S."/>
            <person name="Skirmuntt E.C."/>
            <person name="Katzourakis A."/>
            <person name="Burkitt-Gray L."/>
            <person name="Ray D.A."/>
            <person name="Sullivan K.A.M."/>
            <person name="Roscito J.G."/>
            <person name="Kirilenko B.M."/>
            <person name="Davalos L.M."/>
            <person name="Corthals A.P."/>
            <person name="Power M.L."/>
            <person name="Jones G."/>
            <person name="Ransome R.D."/>
            <person name="Dechmann D.K.N."/>
            <person name="Locatelli A.G."/>
            <person name="Puechmaille S.J."/>
            <person name="Fedrigo O."/>
            <person name="Jarvis E.D."/>
            <person name="Hiller M."/>
            <person name="Vernes S.C."/>
            <person name="Myers E.W."/>
            <person name="Teeling E.C."/>
        </authorList>
    </citation>
    <scope>NUCLEOTIDE SEQUENCE [LARGE SCALE GENOMIC DNA]</scope>
    <source>
        <strain evidence="1">MPipKuh1</strain>
        <tissue evidence="1">Flight muscle</tissue>
    </source>
</reference>
<accession>A0A7J7X128</accession>
<proteinExistence type="predicted"/>
<dbReference type="Proteomes" id="UP000558488">
    <property type="component" value="Unassembled WGS sequence"/>
</dbReference>
<comment type="caution">
    <text evidence="1">The sequence shown here is derived from an EMBL/GenBank/DDBJ whole genome shotgun (WGS) entry which is preliminary data.</text>
</comment>
<evidence type="ECO:0000313" key="1">
    <source>
        <dbReference type="EMBL" id="KAF6343090.1"/>
    </source>
</evidence>
<organism evidence="1 2">
    <name type="scientific">Pipistrellus kuhlii</name>
    <name type="common">Kuhl's pipistrelle</name>
    <dbReference type="NCBI Taxonomy" id="59472"/>
    <lineage>
        <taxon>Eukaryota</taxon>
        <taxon>Metazoa</taxon>
        <taxon>Chordata</taxon>
        <taxon>Craniata</taxon>
        <taxon>Vertebrata</taxon>
        <taxon>Euteleostomi</taxon>
        <taxon>Mammalia</taxon>
        <taxon>Eutheria</taxon>
        <taxon>Laurasiatheria</taxon>
        <taxon>Chiroptera</taxon>
        <taxon>Yangochiroptera</taxon>
        <taxon>Vespertilionidae</taxon>
        <taxon>Pipistrellus</taxon>
    </lineage>
</organism>
<name>A0A7J7X128_PIPKU</name>
<protein>
    <submittedName>
        <fullName evidence="1">Uncharacterized protein</fullName>
    </submittedName>
</protein>
<keyword evidence="2" id="KW-1185">Reference proteome</keyword>
<gene>
    <name evidence="1" type="ORF">mPipKuh1_010797</name>
</gene>
<evidence type="ECO:0000313" key="2">
    <source>
        <dbReference type="Proteomes" id="UP000558488"/>
    </source>
</evidence>
<sequence>MYLKSSYWENITLKPKSIGIIDRKCLKSNNMPLKLREGGGKDRISLENSHQSTCTSNTGRNCLFSENEVHEDAILKHSCGWNSVRCEFCLSLNFSDEKPSDGKFTGCCIKGEVCPNYIHFPDYPAYLKRLMTN</sequence>
<dbReference type="AlphaFoldDB" id="A0A7J7X128"/>